<dbReference type="PROSITE" id="PS51450">
    <property type="entry name" value="LRR"/>
    <property type="match status" value="1"/>
</dbReference>
<dbReference type="Gene3D" id="3.80.10.10">
    <property type="entry name" value="Ribonuclease Inhibitor"/>
    <property type="match status" value="2"/>
</dbReference>
<accession>A0A7I8VWB3</accession>
<gene>
    <name evidence="1" type="ORF">DGYR_LOCUS8177</name>
</gene>
<dbReference type="InterPro" id="IPR032675">
    <property type="entry name" value="LRR_dom_sf"/>
</dbReference>
<keyword evidence="2" id="KW-1185">Reference proteome</keyword>
<dbReference type="SUPFAM" id="SSF52047">
    <property type="entry name" value="RNI-like"/>
    <property type="match status" value="1"/>
</dbReference>
<proteinExistence type="predicted"/>
<sequence>MLSLKELTIQAIVTDKTLFAQTSWKEAKNVSLPFGIADKLMKCLDEEECGISESHLDFFNKKASLKNISIHGNRIKHLSSLYFLKNPHLETISIEQMRSIKVNTWIREINGDKLEKISFKRCLFKTRERKFSLSNLKSHIVLKPLRNIKVLDVSSTNFDNYYLKLTSRELHLLEELNISKTNVDSLESIKNLTQITSLDISYVTKSRIILTYSFLYALKSLIYLNVSQNDVNNNQSDVWREFFDKANWPQLLHFNTSGRWKIDGKLLKKFLGRHLNLEFLGLVNTENTGINWQEVTTNHPKATSIIIIPFFSHENLKKLLEYDKRVKINILFEFIPCWLSKLHEMSHNANSMDDFEKNQLIDILILILDEEKYLFLNLQENITQDSIKIYNRTCALIQSLDTGNLSLKIRRKLFNICFTVFTQSLDNEVLNRTNRLMLRMNYETMNENYKRYELLIKTFERCRSIEDISDSHFLLNQLLSNIQIEKISDKEVITMEEYFLKFLSNIDQLWKEVGDHDILDVKNDIEKLFNVKQTFETNWMYTLKELSFQVIVENRDDFFHEDSMLLKVPPAIVDDLIFYLNREEIGINPFYINFFIKNKVIFRKVKINGYRIRYESDLLFLNNPDLETLDMECLRFHRFHNILSLIKSSNLKELVLVNFGIFNEEFPIDLNEININWKAFKNLLILKIDSLSGYSNLLLILSNELKNLEELSLGNFNGNFNLLEKFVKLKSIQIKDSNFDQNFQTIFCIRNLKLLERIMIPFSIGNTCQQDSFLNTVTWPNLKYFQSVCIQTDCVIEFISHPKLRFFAFNCFRPVPLNLDNIISALAPQLVIKQDNEELSTEKLKKMLKNFDGNDIKYALPPLRERDLFSLNQWERYKYAEIIVDVIHERSSKLNFADEEFRRYFYIALKHFIELSSIYYNFRLTDMVFRVCLSGFLLDSNIASTNEILLETLINHFKFFKTIDMMYGIRYLKLAIQSLSLEEFSIDELILFKKSSFEYITYLNFVDRDNILNAYKLPFESFIRTEIEKELTQRQRNVKSEREKKTLVERASSTDCIETLKELCYQKVVFNRHTIFKEGNRVIDLPSPIIDELIILINDKEVGIRPFYLNSHLRNAKNIQINGHRIKNDSNLSFLSNPNLETCIINDLKYHNLSYILSLIKSEHLKKLSLSELEGSKVNLKTGDIFPKIEWKIFQNLQVLKVCYHDSNHYFLENLCIELKNLEELDFECFNENIYPIKRLTKLKRFRLSNISHSHINNSICSFGNLELLEYFEINVNERAKRLDSKVENFLKSISWPNLQYFNYLPLNKVNYINEICDFVHRHPKLQFLVVNIERSSPYYPYRDETNLEEKLSMLSKNLIIVNNYYGLTMHNFKKMFAIMKEEEVKNYILLNENLLYGSCFLHYSNDERFLTLNCWEREKYFEILVEMMNRDKHSTRQRIGYLHFYRLLFTFNQYKSYCHSVKLKNRLIRMTCDVILLELSCSAKDDQTFDIFDKYISPFRMMTAIEAEDCLVALKTHSYTAHLQIIKFLSVLLFNCIDISKFSLEVLMKLKTQFAESFEIRNRRLNRIHRSNDNTEDSCLIYLFLKYFKSEIELKRQKKLTVMPCEDVKLPKRKFQTLKKLFTDFRKFFS</sequence>
<dbReference type="InterPro" id="IPR001611">
    <property type="entry name" value="Leu-rich_rpt"/>
</dbReference>
<evidence type="ECO:0000313" key="2">
    <source>
        <dbReference type="Proteomes" id="UP000549394"/>
    </source>
</evidence>
<dbReference type="SUPFAM" id="SSF52058">
    <property type="entry name" value="L domain-like"/>
    <property type="match status" value="1"/>
</dbReference>
<dbReference type="PANTHER" id="PTHR12904">
    <property type="match status" value="1"/>
</dbReference>
<dbReference type="Proteomes" id="UP000549394">
    <property type="component" value="Unassembled WGS sequence"/>
</dbReference>
<reference evidence="1 2" key="1">
    <citation type="submission" date="2020-08" db="EMBL/GenBank/DDBJ databases">
        <authorList>
            <person name="Hejnol A."/>
        </authorList>
    </citation>
    <scope>NUCLEOTIDE SEQUENCE [LARGE SCALE GENOMIC DNA]</scope>
</reference>
<comment type="caution">
    <text evidence="1">The sequence shown here is derived from an EMBL/GenBank/DDBJ whole genome shotgun (WGS) entry which is preliminary data.</text>
</comment>
<dbReference type="InterPro" id="IPR051341">
    <property type="entry name" value="Zyg-11_UBL_adapter"/>
</dbReference>
<organism evidence="1 2">
    <name type="scientific">Dimorphilus gyrociliatus</name>
    <dbReference type="NCBI Taxonomy" id="2664684"/>
    <lineage>
        <taxon>Eukaryota</taxon>
        <taxon>Metazoa</taxon>
        <taxon>Spiralia</taxon>
        <taxon>Lophotrochozoa</taxon>
        <taxon>Annelida</taxon>
        <taxon>Polychaeta</taxon>
        <taxon>Polychaeta incertae sedis</taxon>
        <taxon>Dinophilidae</taxon>
        <taxon>Dimorphilus</taxon>
    </lineage>
</organism>
<dbReference type="EMBL" id="CAJFCJ010000011">
    <property type="protein sequence ID" value="CAD5120015.1"/>
    <property type="molecule type" value="Genomic_DNA"/>
</dbReference>
<evidence type="ECO:0000313" key="1">
    <source>
        <dbReference type="EMBL" id="CAD5120015.1"/>
    </source>
</evidence>
<name>A0A7I8VWB3_9ANNE</name>
<protein>
    <submittedName>
        <fullName evidence="1">DgyrCDS8598</fullName>
    </submittedName>
</protein>
<dbReference type="PANTHER" id="PTHR12904:SF23">
    <property type="entry name" value="PROTEIN ZER-1 HOMOLOG"/>
    <property type="match status" value="1"/>
</dbReference>